<feature type="transmembrane region" description="Helical" evidence="10">
    <location>
        <begin position="269"/>
        <end position="288"/>
    </location>
</feature>
<keyword evidence="7" id="KW-0460">Magnesium</keyword>
<dbReference type="Gene3D" id="1.20.120.1780">
    <property type="entry name" value="UbiA prenyltransferase"/>
    <property type="match status" value="1"/>
</dbReference>
<feature type="transmembrane region" description="Helical" evidence="10">
    <location>
        <begin position="91"/>
        <end position="110"/>
    </location>
</feature>
<feature type="transmembrane region" description="Helical" evidence="10">
    <location>
        <begin position="210"/>
        <end position="230"/>
    </location>
</feature>
<feature type="transmembrane region" description="Helical" evidence="10">
    <location>
        <begin position="144"/>
        <end position="162"/>
    </location>
</feature>
<dbReference type="Gene3D" id="1.10.357.140">
    <property type="entry name" value="UbiA prenyltransferase"/>
    <property type="match status" value="1"/>
</dbReference>
<dbReference type="InterPro" id="IPR030470">
    <property type="entry name" value="UbiA_prenylTrfase_CS"/>
</dbReference>
<feature type="transmembrane region" description="Helical" evidence="10">
    <location>
        <begin position="236"/>
        <end position="257"/>
    </location>
</feature>
<evidence type="ECO:0000256" key="9">
    <source>
        <dbReference type="ARBA" id="ARBA00023136"/>
    </source>
</evidence>
<keyword evidence="9 10" id="KW-0472">Membrane</keyword>
<evidence type="ECO:0000256" key="1">
    <source>
        <dbReference type="ARBA" id="ARBA00001946"/>
    </source>
</evidence>
<dbReference type="PANTHER" id="PTHR11048:SF28">
    <property type="entry name" value="4-HYDROXYBENZOATE POLYPRENYLTRANSFERASE, MITOCHONDRIAL"/>
    <property type="match status" value="1"/>
</dbReference>
<dbReference type="HAMAP" id="MF_01635">
    <property type="entry name" value="UbiA"/>
    <property type="match status" value="1"/>
</dbReference>
<keyword evidence="6 10" id="KW-0812">Transmembrane</keyword>
<dbReference type="InterPro" id="IPR039653">
    <property type="entry name" value="Prenyltransferase"/>
</dbReference>
<feature type="transmembrane region" description="Helical" evidence="10">
    <location>
        <begin position="21"/>
        <end position="40"/>
    </location>
</feature>
<dbReference type="CDD" id="cd13959">
    <property type="entry name" value="PT_UbiA_COQ2"/>
    <property type="match status" value="1"/>
</dbReference>
<organism evidence="11">
    <name type="scientific">hydrothermal vent metagenome</name>
    <dbReference type="NCBI Taxonomy" id="652676"/>
    <lineage>
        <taxon>unclassified sequences</taxon>
        <taxon>metagenomes</taxon>
        <taxon>ecological metagenomes</taxon>
    </lineage>
</organism>
<sequence length="291" mass="32407">MDWAHLRDRAYQYALLMRLDKPIGVFLLLWPTCWALWIAGEGNPDTGVTLVFVLGVVLMRSAGCVINDYADRDIDPHVKRTEQRPIAAGKVTPKEALILFAVLCGLAFALVLTMNWLTIGLSVIGAVLAVTYPYTKRHTYLPQVFLGLAFGWAVPMVFAAQTGTVPTLAWLLLMATVLWATAYDTLYAMVDREDDVKIGVRSTAILFGDADRVIIGIIQALLLLTLWIIGNKAGLGLYYYLGLLVAAGLAVYQQYLIRDRDVHGCFQAFLNNHWFGAVIFVGLVLDYWTKY</sequence>
<evidence type="ECO:0000256" key="5">
    <source>
        <dbReference type="ARBA" id="ARBA00022679"/>
    </source>
</evidence>
<feature type="transmembrane region" description="Helical" evidence="10">
    <location>
        <begin position="46"/>
        <end position="70"/>
    </location>
</feature>
<evidence type="ECO:0000256" key="6">
    <source>
        <dbReference type="ARBA" id="ARBA00022692"/>
    </source>
</evidence>
<keyword evidence="8 10" id="KW-1133">Transmembrane helix</keyword>
<dbReference type="GO" id="GO:0006744">
    <property type="term" value="P:ubiquinone biosynthetic process"/>
    <property type="evidence" value="ECO:0007669"/>
    <property type="project" value="TreeGrafter"/>
</dbReference>
<dbReference type="PANTHER" id="PTHR11048">
    <property type="entry name" value="PRENYLTRANSFERASES"/>
    <property type="match status" value="1"/>
</dbReference>
<feature type="transmembrane region" description="Helical" evidence="10">
    <location>
        <begin position="168"/>
        <end position="190"/>
    </location>
</feature>
<dbReference type="EC" id="2.5.1.39" evidence="11"/>
<reference evidence="11" key="1">
    <citation type="submission" date="2018-06" db="EMBL/GenBank/DDBJ databases">
        <authorList>
            <person name="Zhirakovskaya E."/>
        </authorList>
    </citation>
    <scope>NUCLEOTIDE SEQUENCE</scope>
</reference>
<gene>
    <name evidence="11" type="ORF">MNBD_GAMMA20-1603</name>
</gene>
<dbReference type="FunFam" id="1.20.120.1780:FF:000001">
    <property type="entry name" value="4-hydroxybenzoate octaprenyltransferase"/>
    <property type="match status" value="1"/>
</dbReference>
<dbReference type="PROSITE" id="PS00943">
    <property type="entry name" value="UBIA"/>
    <property type="match status" value="1"/>
</dbReference>
<accession>A0A3B1AEX9</accession>
<dbReference type="Pfam" id="PF01040">
    <property type="entry name" value="UbiA"/>
    <property type="match status" value="1"/>
</dbReference>
<dbReference type="GO" id="GO:0008412">
    <property type="term" value="F:4-hydroxybenzoate polyprenyltransferase activity"/>
    <property type="evidence" value="ECO:0007669"/>
    <property type="project" value="UniProtKB-EC"/>
</dbReference>
<dbReference type="GO" id="GO:0005886">
    <property type="term" value="C:plasma membrane"/>
    <property type="evidence" value="ECO:0007669"/>
    <property type="project" value="TreeGrafter"/>
</dbReference>
<protein>
    <submittedName>
        <fullName evidence="11">4-hydroxybenzoate polyprenyltransferase</fullName>
        <ecNumber evidence="11">2.5.1.39</ecNumber>
    </submittedName>
</protein>
<evidence type="ECO:0000313" key="11">
    <source>
        <dbReference type="EMBL" id="VAX00231.1"/>
    </source>
</evidence>
<evidence type="ECO:0000256" key="8">
    <source>
        <dbReference type="ARBA" id="ARBA00022989"/>
    </source>
</evidence>
<dbReference type="InterPro" id="IPR044878">
    <property type="entry name" value="UbiA_sf"/>
</dbReference>
<keyword evidence="4" id="KW-1003">Cell membrane</keyword>
<dbReference type="AlphaFoldDB" id="A0A3B1AEX9"/>
<evidence type="ECO:0000256" key="3">
    <source>
        <dbReference type="ARBA" id="ARBA00005985"/>
    </source>
</evidence>
<dbReference type="InterPro" id="IPR000537">
    <property type="entry name" value="UbiA_prenyltransferase"/>
</dbReference>
<evidence type="ECO:0000256" key="2">
    <source>
        <dbReference type="ARBA" id="ARBA00004141"/>
    </source>
</evidence>
<comment type="cofactor">
    <cofactor evidence="1">
        <name>Mg(2+)</name>
        <dbReference type="ChEBI" id="CHEBI:18420"/>
    </cofactor>
</comment>
<keyword evidence="5 11" id="KW-0808">Transferase</keyword>
<dbReference type="FunFam" id="1.10.357.140:FF:000002">
    <property type="entry name" value="4-hydroxybenzoate octaprenyltransferase"/>
    <property type="match status" value="1"/>
</dbReference>
<name>A0A3B1AEX9_9ZZZZ</name>
<dbReference type="EMBL" id="UOFU01000195">
    <property type="protein sequence ID" value="VAX00231.1"/>
    <property type="molecule type" value="Genomic_DNA"/>
</dbReference>
<proteinExistence type="inferred from homology"/>
<evidence type="ECO:0000256" key="4">
    <source>
        <dbReference type="ARBA" id="ARBA00022475"/>
    </source>
</evidence>
<comment type="similarity">
    <text evidence="3">Belongs to the UbiA prenyltransferase family.</text>
</comment>
<dbReference type="NCBIfam" id="TIGR01474">
    <property type="entry name" value="ubiA_proteo"/>
    <property type="match status" value="1"/>
</dbReference>
<evidence type="ECO:0000256" key="10">
    <source>
        <dbReference type="SAM" id="Phobius"/>
    </source>
</evidence>
<comment type="subcellular location">
    <subcellularLocation>
        <location evidence="2">Membrane</location>
        <topology evidence="2">Multi-pass membrane protein</topology>
    </subcellularLocation>
</comment>
<evidence type="ECO:0000256" key="7">
    <source>
        <dbReference type="ARBA" id="ARBA00022842"/>
    </source>
</evidence>
<dbReference type="InterPro" id="IPR006370">
    <property type="entry name" value="HB_polyprenyltransferase-like"/>
</dbReference>